<proteinExistence type="predicted"/>
<organism evidence="1 2">
    <name type="scientific">Iphiclides podalirius</name>
    <name type="common">scarce swallowtail</name>
    <dbReference type="NCBI Taxonomy" id="110791"/>
    <lineage>
        <taxon>Eukaryota</taxon>
        <taxon>Metazoa</taxon>
        <taxon>Ecdysozoa</taxon>
        <taxon>Arthropoda</taxon>
        <taxon>Hexapoda</taxon>
        <taxon>Insecta</taxon>
        <taxon>Pterygota</taxon>
        <taxon>Neoptera</taxon>
        <taxon>Endopterygota</taxon>
        <taxon>Lepidoptera</taxon>
        <taxon>Glossata</taxon>
        <taxon>Ditrysia</taxon>
        <taxon>Papilionoidea</taxon>
        <taxon>Papilionidae</taxon>
        <taxon>Papilioninae</taxon>
        <taxon>Iphiclides</taxon>
    </lineage>
</organism>
<dbReference type="EMBL" id="OW152816">
    <property type="protein sequence ID" value="CAH2066932.1"/>
    <property type="molecule type" value="Genomic_DNA"/>
</dbReference>
<gene>
    <name evidence="1" type="ORF">IPOD504_LOCUS13648</name>
</gene>
<name>A0ABN8IVZ5_9NEOP</name>
<evidence type="ECO:0000313" key="1">
    <source>
        <dbReference type="EMBL" id="CAH2066932.1"/>
    </source>
</evidence>
<accession>A0ABN8IVZ5</accession>
<feature type="non-terminal residue" evidence="1">
    <location>
        <position position="71"/>
    </location>
</feature>
<protein>
    <submittedName>
        <fullName evidence="1">Uncharacterized protein</fullName>
    </submittedName>
</protein>
<keyword evidence="2" id="KW-1185">Reference proteome</keyword>
<reference evidence="1" key="1">
    <citation type="submission" date="2022-03" db="EMBL/GenBank/DDBJ databases">
        <authorList>
            <person name="Martin H S."/>
        </authorList>
    </citation>
    <scope>NUCLEOTIDE SEQUENCE</scope>
</reference>
<dbReference type="Proteomes" id="UP000837857">
    <property type="component" value="Chromosome 4"/>
</dbReference>
<sequence>MYTHLGELNRISWKLVRGKKRGRQQKARWERLRRIWRRAASNINCASPSRPVALVPCDFGKGPALGAVALF</sequence>
<evidence type="ECO:0000313" key="2">
    <source>
        <dbReference type="Proteomes" id="UP000837857"/>
    </source>
</evidence>